<dbReference type="Gene3D" id="3.40.430.10">
    <property type="entry name" value="Dihydrofolate Reductase, subunit A"/>
    <property type="match status" value="1"/>
</dbReference>
<protein>
    <submittedName>
        <fullName evidence="2">Dihydrofolate reductase family protein</fullName>
    </submittedName>
</protein>
<dbReference type="EMBL" id="BAAATE010000005">
    <property type="protein sequence ID" value="GAA2654429.1"/>
    <property type="molecule type" value="Genomic_DNA"/>
</dbReference>
<gene>
    <name evidence="2" type="ORF">GCM10010412_023150</name>
</gene>
<dbReference type="Pfam" id="PF01872">
    <property type="entry name" value="RibD_C"/>
    <property type="match status" value="1"/>
</dbReference>
<dbReference type="InterPro" id="IPR050765">
    <property type="entry name" value="Riboflavin_Biosynth_HTPR"/>
</dbReference>
<name>A0ABP6DZ54_9ACTN</name>
<comment type="caution">
    <text evidence="2">The sequence shown here is derived from an EMBL/GenBank/DDBJ whole genome shotgun (WGS) entry which is preliminary data.</text>
</comment>
<evidence type="ECO:0000259" key="1">
    <source>
        <dbReference type="Pfam" id="PF01872"/>
    </source>
</evidence>
<feature type="domain" description="Bacterial bifunctional deaminase-reductase C-terminal" evidence="1">
    <location>
        <begin position="4"/>
        <end position="187"/>
    </location>
</feature>
<sequence>MGKVIAIEHLSLDGVMQAPGHPDEDPRDGFPHGGWAARRQDPVMQEAMGARMSSAWSLLAGRTTYERFADYWPKQAPNPFTEALDSVQKYVASTTLTEPLPWRNSTLLKGDAADAVAGLKEKVAENLVVFGSGVLVRSLMPRDLVDEFVLLIHPLVLGAGRRLFPDVGSHLSAFHLVDSTTTGTGVIIATYRPTAHHSERHTHSADA</sequence>
<dbReference type="SUPFAM" id="SSF53597">
    <property type="entry name" value="Dihydrofolate reductase-like"/>
    <property type="match status" value="1"/>
</dbReference>
<evidence type="ECO:0000313" key="2">
    <source>
        <dbReference type="EMBL" id="GAA2654429.1"/>
    </source>
</evidence>
<dbReference type="PANTHER" id="PTHR38011">
    <property type="entry name" value="DIHYDROFOLATE REDUCTASE FAMILY PROTEIN (AFU_ORTHOLOGUE AFUA_8G06820)"/>
    <property type="match status" value="1"/>
</dbReference>
<reference evidence="3" key="1">
    <citation type="journal article" date="2019" name="Int. J. Syst. Evol. Microbiol.">
        <title>The Global Catalogue of Microorganisms (GCM) 10K type strain sequencing project: providing services to taxonomists for standard genome sequencing and annotation.</title>
        <authorList>
            <consortium name="The Broad Institute Genomics Platform"/>
            <consortium name="The Broad Institute Genome Sequencing Center for Infectious Disease"/>
            <person name="Wu L."/>
            <person name="Ma J."/>
        </authorList>
    </citation>
    <scope>NUCLEOTIDE SEQUENCE [LARGE SCALE GENOMIC DNA]</scope>
    <source>
        <strain evidence="3">JCM 6835</strain>
    </source>
</reference>
<proteinExistence type="predicted"/>
<keyword evidence="3" id="KW-1185">Reference proteome</keyword>
<accession>A0ABP6DZ54</accession>
<dbReference type="InterPro" id="IPR024072">
    <property type="entry name" value="DHFR-like_dom_sf"/>
</dbReference>
<dbReference type="PANTHER" id="PTHR38011:SF2">
    <property type="entry name" value="BIFUNCTIONAL DEAMINASE-REDUCTASE DOMAIN PROTEIN"/>
    <property type="match status" value="1"/>
</dbReference>
<dbReference type="InterPro" id="IPR002734">
    <property type="entry name" value="RibDG_C"/>
</dbReference>
<dbReference type="Proteomes" id="UP001501666">
    <property type="component" value="Unassembled WGS sequence"/>
</dbReference>
<organism evidence="2 3">
    <name type="scientific">Nonomuraea recticatena</name>
    <dbReference type="NCBI Taxonomy" id="46178"/>
    <lineage>
        <taxon>Bacteria</taxon>
        <taxon>Bacillati</taxon>
        <taxon>Actinomycetota</taxon>
        <taxon>Actinomycetes</taxon>
        <taxon>Streptosporangiales</taxon>
        <taxon>Streptosporangiaceae</taxon>
        <taxon>Nonomuraea</taxon>
    </lineage>
</organism>
<dbReference type="RefSeq" id="WP_346145755.1">
    <property type="nucleotide sequence ID" value="NZ_BAAATE010000005.1"/>
</dbReference>
<evidence type="ECO:0000313" key="3">
    <source>
        <dbReference type="Proteomes" id="UP001501666"/>
    </source>
</evidence>